<dbReference type="Proteomes" id="UP000251717">
    <property type="component" value="Unassembled WGS sequence"/>
</dbReference>
<reference evidence="1 2" key="1">
    <citation type="submission" date="2017-03" db="EMBL/GenBank/DDBJ databases">
        <title>Genome sequence of Methanobrevibacter thaueri.</title>
        <authorList>
            <person name="Poehlein A."/>
            <person name="Seedorf H."/>
            <person name="Daniel R."/>
        </authorList>
    </citation>
    <scope>NUCLEOTIDE SEQUENCE [LARGE SCALE GENOMIC DNA]</scope>
    <source>
        <strain evidence="1 2">DSM 11995</strain>
    </source>
</reference>
<accession>A0A315XL87</accession>
<proteinExistence type="predicted"/>
<evidence type="ECO:0000313" key="1">
    <source>
        <dbReference type="EMBL" id="PWB85276.1"/>
    </source>
</evidence>
<organism evidence="1 2">
    <name type="scientific">Methanobrevibacter thaueri</name>
    <dbReference type="NCBI Taxonomy" id="190975"/>
    <lineage>
        <taxon>Archaea</taxon>
        <taxon>Methanobacteriati</taxon>
        <taxon>Methanobacteriota</taxon>
        <taxon>Methanomada group</taxon>
        <taxon>Methanobacteria</taxon>
        <taxon>Methanobacteriales</taxon>
        <taxon>Methanobacteriaceae</taxon>
        <taxon>Methanobrevibacter</taxon>
    </lineage>
</organism>
<name>A0A315XL87_9EURY</name>
<dbReference type="AlphaFoldDB" id="A0A315XL87"/>
<dbReference type="SUPFAM" id="SSF53795">
    <property type="entry name" value="PEP carboxykinase-like"/>
    <property type="match status" value="1"/>
</dbReference>
<comment type="caution">
    <text evidence="1">The sequence shown here is derived from an EMBL/GenBank/DDBJ whole genome shotgun (WGS) entry which is preliminary data.</text>
</comment>
<protein>
    <submittedName>
        <fullName evidence="1">Uncharacterized protein</fullName>
    </submittedName>
</protein>
<sequence length="326" mass="38477">MGVIMKTENFSENSFYKYLIDNGYLFDKYVVENFLLSLKVKSFVIFTGNSGTGKTKLSQLFSKFFKEYYYDDEDYLTVQVKSNFSSWSNQSWTLSPIFFERIFPIKESQITFNMNVDGIPAVGSLYPTIQLKYYSDELKNYFKEKFDENQDQDIDLKIEYDSLRNLRSDDYIDSEQSMQLIQKSNKSSYEDRQWMANKAIYDYTPFNQGQIPCNIVVNGIKSQGDMRIIFKLSYKKNEVLQKYLKQNLGKEVKIIIDVDDWDFKDFKSDLDLEESDKRLDKNYRIVPVGANWTDNTNIVGITHFKLSTTFSEICSIRYEQKKLKSK</sequence>
<gene>
    <name evidence="1" type="ORF">MBBTH_18750</name>
</gene>
<keyword evidence="2" id="KW-1185">Reference proteome</keyword>
<dbReference type="EMBL" id="MZGS01000028">
    <property type="protein sequence ID" value="PWB85276.1"/>
    <property type="molecule type" value="Genomic_DNA"/>
</dbReference>
<evidence type="ECO:0000313" key="2">
    <source>
        <dbReference type="Proteomes" id="UP000251717"/>
    </source>
</evidence>